<dbReference type="PROSITE" id="PS51257">
    <property type="entry name" value="PROKAR_LIPOPROTEIN"/>
    <property type="match status" value="1"/>
</dbReference>
<proteinExistence type="predicted"/>
<sequence>MKMHILHICIMLSLLFSGCSKKTEVKKASNVNFELLTSEENFTAGEPFSLKFSASEKSSPVLVFRNAVGTTILETSYSDGAVQFDVPKNFYEKSGICYWSLVSDAEEKMKGTLNIHVNNKNGTFLESYLGPRSLTAGPEDYAMFVMLATDFYDNPLNDSTSITSKVQFQKNQSEEILRSKNLIAWTRVRAPEKSGRMLISAACNETDSKEFTTIIYPANPIDFTISYDRNHEYADGNQVIKFKTDIIRDTYGNIASEGTLVYFIITDNQGARLKAQGTTLNGKAEARLLHPEHQASWSVEAFVTGAARSKPIKVAFIASVTDYEVTFLDDNRTVSVGPLKSFMNQLVPDGMPISLSVKDVNGDVLDVLRTSSMQGEGKFELSPDFFPTGSYELKIKTAGITKTKSVELK</sequence>
<keyword evidence="2" id="KW-1185">Reference proteome</keyword>
<evidence type="ECO:0000313" key="2">
    <source>
        <dbReference type="Proteomes" id="UP000540519"/>
    </source>
</evidence>
<comment type="caution">
    <text evidence="1">The sequence shown here is derived from an EMBL/GenBank/DDBJ whole genome shotgun (WGS) entry which is preliminary data.</text>
</comment>
<reference evidence="1 2" key="1">
    <citation type="journal article" date="2019" name="Mar. Drugs">
        <title>Comparative Genomics and CAZyme Genome Repertoires of Marine Zobellia amurskyensis KMM 3526(T) and Zobellia laminariae KMM 3676(T).</title>
        <authorList>
            <person name="Chernysheva N."/>
            <person name="Bystritskaya E."/>
            <person name="Stenkova A."/>
            <person name="Golovkin I."/>
            <person name="Nedashkovskaya O."/>
            <person name="Isaeva M."/>
        </authorList>
    </citation>
    <scope>NUCLEOTIDE SEQUENCE [LARGE SCALE GENOMIC DNA]</scope>
    <source>
        <strain evidence="1 2">KMM 3526</strain>
    </source>
</reference>
<gene>
    <name evidence="1" type="ORF">D9O36_16625</name>
</gene>
<name>A0A7X2ZW46_9FLAO</name>
<dbReference type="EMBL" id="RCNR01000041">
    <property type="protein sequence ID" value="MUH37477.1"/>
    <property type="molecule type" value="Genomic_DNA"/>
</dbReference>
<dbReference type="AlphaFoldDB" id="A0A7X2ZW46"/>
<organism evidence="1 2">
    <name type="scientific">Zobellia amurskyensis</name>
    <dbReference type="NCBI Taxonomy" id="248905"/>
    <lineage>
        <taxon>Bacteria</taxon>
        <taxon>Pseudomonadati</taxon>
        <taxon>Bacteroidota</taxon>
        <taxon>Flavobacteriia</taxon>
        <taxon>Flavobacteriales</taxon>
        <taxon>Flavobacteriaceae</taxon>
        <taxon>Zobellia</taxon>
    </lineage>
</organism>
<evidence type="ECO:0000313" key="1">
    <source>
        <dbReference type="EMBL" id="MUH37477.1"/>
    </source>
</evidence>
<dbReference type="Proteomes" id="UP000540519">
    <property type="component" value="Unassembled WGS sequence"/>
</dbReference>
<accession>A0A7X2ZW46</accession>
<protein>
    <submittedName>
        <fullName evidence="1">Uncharacterized protein</fullName>
    </submittedName>
</protein>